<organism evidence="1">
    <name type="scientific">Deinococcus sonorensis KR-87</name>
    <dbReference type="NCBI Taxonomy" id="694439"/>
    <lineage>
        <taxon>Bacteria</taxon>
        <taxon>Thermotogati</taxon>
        <taxon>Deinococcota</taxon>
        <taxon>Deinococci</taxon>
        <taxon>Deinococcales</taxon>
        <taxon>Deinococcaceae</taxon>
        <taxon>Deinococcus</taxon>
    </lineage>
</organism>
<sequence>MTRQVLPATAIRTLHARGVRATITLDPRAGTPVRGQLITDQRGQVWQVLQVLRDAGLVLGAAVEAEQCLRRLPPGLPNHSST</sequence>
<dbReference type="EMBL" id="CP158298">
    <property type="protein sequence ID" value="XBV84248.1"/>
    <property type="molecule type" value="Genomic_DNA"/>
</dbReference>
<dbReference type="KEGG" id="dsc:ABOD76_04100"/>
<dbReference type="RefSeq" id="WP_350242284.1">
    <property type="nucleotide sequence ID" value="NZ_CP158298.1"/>
</dbReference>
<dbReference type="AlphaFoldDB" id="A0AAU7U8D2"/>
<reference evidence="1" key="1">
    <citation type="submission" date="2024-06" db="EMBL/GenBank/DDBJ databases">
        <title>Draft Genome Sequence of Deinococcus sonorensis Type Strain KR-87, a Biofilm Producing Representative of the Genus Deinococcus.</title>
        <authorList>
            <person name="Boren L.S."/>
            <person name="Grosso R.A."/>
            <person name="Hugenberg-Cox A.N."/>
            <person name="Hill J.T.E."/>
            <person name="Albert C.M."/>
            <person name="Tuohy J.M."/>
        </authorList>
    </citation>
    <scope>NUCLEOTIDE SEQUENCE</scope>
    <source>
        <strain evidence="1">KR-87</strain>
        <plasmid evidence="1">pDson03</plasmid>
    </source>
</reference>
<name>A0AAU7U8D2_9DEIO</name>
<accession>A0AAU7U8D2</accession>
<proteinExistence type="predicted"/>
<keyword evidence="1" id="KW-0614">Plasmid</keyword>
<gene>
    <name evidence="1" type="ORF">ABOD76_04100</name>
</gene>
<geneLocation type="plasmid" evidence="1">
    <name>pDson03</name>
</geneLocation>
<protein>
    <submittedName>
        <fullName evidence="1">Uncharacterized protein</fullName>
    </submittedName>
</protein>
<evidence type="ECO:0000313" key="1">
    <source>
        <dbReference type="EMBL" id="XBV84248.1"/>
    </source>
</evidence>